<reference evidence="7" key="1">
    <citation type="submission" date="2018-05" db="EMBL/GenBank/DDBJ databases">
        <authorList>
            <person name="Lanie J.A."/>
            <person name="Ng W.-L."/>
            <person name="Kazmierczak K.M."/>
            <person name="Andrzejewski T.M."/>
            <person name="Davidsen T.M."/>
            <person name="Wayne K.J."/>
            <person name="Tettelin H."/>
            <person name="Glass J.I."/>
            <person name="Rusch D."/>
            <person name="Podicherti R."/>
            <person name="Tsui H.-C.T."/>
            <person name="Winkler M.E."/>
        </authorList>
    </citation>
    <scope>NUCLEOTIDE SEQUENCE</scope>
</reference>
<gene>
    <name evidence="7" type="ORF">METZ01_LOCUS510252</name>
</gene>
<feature type="non-terminal residue" evidence="7">
    <location>
        <position position="1"/>
    </location>
</feature>
<keyword evidence="3" id="KW-0133">Cell shape</keyword>
<evidence type="ECO:0000256" key="2">
    <source>
        <dbReference type="ARBA" id="ARBA00022692"/>
    </source>
</evidence>
<feature type="non-terminal residue" evidence="7">
    <location>
        <position position="230"/>
    </location>
</feature>
<comment type="subcellular location">
    <subcellularLocation>
        <location evidence="1">Membrane</location>
        <topology evidence="1">Multi-pass membrane protein</topology>
    </subcellularLocation>
</comment>
<evidence type="ECO:0000313" key="7">
    <source>
        <dbReference type="EMBL" id="SVE57398.1"/>
    </source>
</evidence>
<evidence type="ECO:0000256" key="6">
    <source>
        <dbReference type="SAM" id="Phobius"/>
    </source>
</evidence>
<dbReference type="InterPro" id="IPR001182">
    <property type="entry name" value="FtsW/RodA"/>
</dbReference>
<keyword evidence="4 6" id="KW-1133">Transmembrane helix</keyword>
<evidence type="ECO:0000256" key="1">
    <source>
        <dbReference type="ARBA" id="ARBA00004141"/>
    </source>
</evidence>
<evidence type="ECO:0000256" key="3">
    <source>
        <dbReference type="ARBA" id="ARBA00022960"/>
    </source>
</evidence>
<dbReference type="GO" id="GO:0015648">
    <property type="term" value="F:lipid-linked peptidoglycan transporter activity"/>
    <property type="evidence" value="ECO:0007669"/>
    <property type="project" value="TreeGrafter"/>
</dbReference>
<dbReference type="GO" id="GO:0008360">
    <property type="term" value="P:regulation of cell shape"/>
    <property type="evidence" value="ECO:0007669"/>
    <property type="project" value="UniProtKB-KW"/>
</dbReference>
<dbReference type="Pfam" id="PF01098">
    <property type="entry name" value="FTSW_RODA_SPOVE"/>
    <property type="match status" value="1"/>
</dbReference>
<dbReference type="PANTHER" id="PTHR30474">
    <property type="entry name" value="CELL CYCLE PROTEIN"/>
    <property type="match status" value="1"/>
</dbReference>
<keyword evidence="5 6" id="KW-0472">Membrane</keyword>
<feature type="transmembrane region" description="Helical" evidence="6">
    <location>
        <begin position="29"/>
        <end position="46"/>
    </location>
</feature>
<proteinExistence type="predicted"/>
<feature type="transmembrane region" description="Helical" evidence="6">
    <location>
        <begin position="192"/>
        <end position="216"/>
    </location>
</feature>
<evidence type="ECO:0000256" key="5">
    <source>
        <dbReference type="ARBA" id="ARBA00023136"/>
    </source>
</evidence>
<feature type="transmembrane region" description="Helical" evidence="6">
    <location>
        <begin position="52"/>
        <end position="68"/>
    </location>
</feature>
<dbReference type="GO" id="GO:0051301">
    <property type="term" value="P:cell division"/>
    <property type="evidence" value="ECO:0007669"/>
    <property type="project" value="InterPro"/>
</dbReference>
<name>A0A383EMT7_9ZZZZ</name>
<keyword evidence="2 6" id="KW-0812">Transmembrane</keyword>
<dbReference type="AlphaFoldDB" id="A0A383EMT7"/>
<organism evidence="7">
    <name type="scientific">marine metagenome</name>
    <dbReference type="NCBI Taxonomy" id="408172"/>
    <lineage>
        <taxon>unclassified sequences</taxon>
        <taxon>metagenomes</taxon>
        <taxon>ecological metagenomes</taxon>
    </lineage>
</organism>
<dbReference type="GO" id="GO:0005886">
    <property type="term" value="C:plasma membrane"/>
    <property type="evidence" value="ECO:0007669"/>
    <property type="project" value="TreeGrafter"/>
</dbReference>
<dbReference type="PANTHER" id="PTHR30474:SF3">
    <property type="entry name" value="PEPTIDOGLYCAN GLYCOSYLTRANSFERASE RODA"/>
    <property type="match status" value="1"/>
</dbReference>
<sequence length="230" mass="24519">VFFSAYIVEKRDVLAISGVRRFGISFPELRHFGPILLAWGISLVVMVAEKDLGSSLLFFTLFVVLLWISTGKASYLGVSAILFLGGALLAWSQFTHVKERVDIWIHPFNDPTGDGYQIVQSSFALAEGGLTGTGLGVGNPENIPAVETDFILAAIGEELGLIGTTAVLILFLLMVGAGLKISLTSSRPFEKLLSSGLTTLLGFQAFIIIAGVVRLLPLTGVTLPFVSYGG</sequence>
<evidence type="ECO:0008006" key="8">
    <source>
        <dbReference type="Google" id="ProtNLM"/>
    </source>
</evidence>
<protein>
    <recommendedName>
        <fullName evidence="8">Cell cycle protein</fullName>
    </recommendedName>
</protein>
<dbReference type="GO" id="GO:0032153">
    <property type="term" value="C:cell division site"/>
    <property type="evidence" value="ECO:0007669"/>
    <property type="project" value="TreeGrafter"/>
</dbReference>
<feature type="transmembrane region" description="Helical" evidence="6">
    <location>
        <begin position="159"/>
        <end position="180"/>
    </location>
</feature>
<evidence type="ECO:0000256" key="4">
    <source>
        <dbReference type="ARBA" id="ARBA00022989"/>
    </source>
</evidence>
<dbReference type="EMBL" id="UINC01226773">
    <property type="protein sequence ID" value="SVE57398.1"/>
    <property type="molecule type" value="Genomic_DNA"/>
</dbReference>
<accession>A0A383EMT7</accession>
<feature type="transmembrane region" description="Helical" evidence="6">
    <location>
        <begin position="75"/>
        <end position="94"/>
    </location>
</feature>